<feature type="region of interest" description="Disordered" evidence="1">
    <location>
        <begin position="13"/>
        <end position="40"/>
    </location>
</feature>
<dbReference type="RefSeq" id="XP_018012085.1">
    <property type="nucleotide sequence ID" value="XM_018156596.2"/>
</dbReference>
<organism evidence="2 3">
    <name type="scientific">Hyalella azteca</name>
    <name type="common">Amphipod</name>
    <dbReference type="NCBI Taxonomy" id="294128"/>
    <lineage>
        <taxon>Eukaryota</taxon>
        <taxon>Metazoa</taxon>
        <taxon>Ecdysozoa</taxon>
        <taxon>Arthropoda</taxon>
        <taxon>Crustacea</taxon>
        <taxon>Multicrustacea</taxon>
        <taxon>Malacostraca</taxon>
        <taxon>Eumalacostraca</taxon>
        <taxon>Peracarida</taxon>
        <taxon>Amphipoda</taxon>
        <taxon>Senticaudata</taxon>
        <taxon>Talitrida</taxon>
        <taxon>Talitroidea</taxon>
        <taxon>Hyalellidae</taxon>
        <taxon>Hyalella</taxon>
    </lineage>
</organism>
<keyword evidence="2" id="KW-1185">Reference proteome</keyword>
<reference evidence="3" key="1">
    <citation type="submission" date="2025-08" db="UniProtKB">
        <authorList>
            <consortium name="RefSeq"/>
        </authorList>
    </citation>
    <scope>IDENTIFICATION</scope>
    <source>
        <tissue evidence="3">Whole organism</tissue>
    </source>
</reference>
<protein>
    <submittedName>
        <fullName evidence="3">Uncharacterized protein LOC108669289</fullName>
    </submittedName>
</protein>
<feature type="compositionally biased region" description="Polar residues" evidence="1">
    <location>
        <begin position="16"/>
        <end position="29"/>
    </location>
</feature>
<dbReference type="AlphaFoldDB" id="A0A8B7NEQ6"/>
<dbReference type="KEGG" id="hazt:108669289"/>
<feature type="non-terminal residue" evidence="3">
    <location>
        <position position="164"/>
    </location>
</feature>
<evidence type="ECO:0000313" key="2">
    <source>
        <dbReference type="Proteomes" id="UP000694843"/>
    </source>
</evidence>
<accession>A0A8B7NEQ6</accession>
<evidence type="ECO:0000313" key="3">
    <source>
        <dbReference type="RefSeq" id="XP_018012085.1"/>
    </source>
</evidence>
<gene>
    <name evidence="3" type="primary">LOC108669289</name>
</gene>
<dbReference type="GeneID" id="108669289"/>
<proteinExistence type="predicted"/>
<name>A0A8B7NEQ6_HYAAZ</name>
<sequence length="164" mass="18403">MLAVATVVICRRKRNQNSPKRSTNSTAAKGTNEAPALKEKEAVQTYHKSFEYASDDIYHYASASYQFGNLTPPPPTPAASDDAETRTDQQTNCNRGHLPTNAHLVLAEDCIVQHGTEDVVRRQRQQYDESEQAEHHDLRENMTSFNNILYQAPSLQDEDAAVIE</sequence>
<feature type="region of interest" description="Disordered" evidence="1">
    <location>
        <begin position="65"/>
        <end position="91"/>
    </location>
</feature>
<evidence type="ECO:0000256" key="1">
    <source>
        <dbReference type="SAM" id="MobiDB-lite"/>
    </source>
</evidence>
<dbReference type="Proteomes" id="UP000694843">
    <property type="component" value="Unplaced"/>
</dbReference>